<name>A0A3G4ZLX1_9VIRU</name>
<feature type="compositionally biased region" description="Low complexity" evidence="1">
    <location>
        <begin position="245"/>
        <end position="257"/>
    </location>
</feature>
<protein>
    <submittedName>
        <fullName evidence="2">Uncharacterized protein</fullName>
    </submittedName>
</protein>
<reference evidence="2" key="1">
    <citation type="submission" date="2018-10" db="EMBL/GenBank/DDBJ databases">
        <title>Hidden diversity of soil giant viruses.</title>
        <authorList>
            <person name="Schulz F."/>
            <person name="Alteio L."/>
            <person name="Goudeau D."/>
            <person name="Ryan E.M."/>
            <person name="Malmstrom R.R."/>
            <person name="Blanchard J."/>
            <person name="Woyke T."/>
        </authorList>
    </citation>
    <scope>NUCLEOTIDE SEQUENCE</scope>
    <source>
        <strain evidence="2">TEV1</strain>
    </source>
</reference>
<feature type="region of interest" description="Disordered" evidence="1">
    <location>
        <begin position="278"/>
        <end position="307"/>
    </location>
</feature>
<organism evidence="2">
    <name type="scientific">Terrestrivirus sp</name>
    <dbReference type="NCBI Taxonomy" id="2487775"/>
    <lineage>
        <taxon>Viruses</taxon>
        <taxon>Varidnaviria</taxon>
        <taxon>Bamfordvirae</taxon>
        <taxon>Nucleocytoviricota</taxon>
        <taxon>Megaviricetes</taxon>
        <taxon>Imitervirales</taxon>
        <taxon>Mimiviridae</taxon>
        <taxon>Klosneuvirinae</taxon>
    </lineage>
</organism>
<sequence length="443" mass="51582">MTHFYERNIVEIKTEYTSFLTNIMSPLIHEGIRKIYDKACETEKQFKEAIKDNPNMELKNPGVLRIFQEFLLGIKNLNNYKIEAETNRIREASKCSDWFDDLVKGVIKSYIVLLTYNASEKRCRLVDEKFHNLIDIKTFVHKCYVETARMFYNYPELFWHGFSTVEIKRNQREAYELIKISIIEAIRKMLPMKLILEEYLKNDYIHDDNEISEHMPQSRYHNMRSIVKRDMEFDNINKILESETDNTNSDNIDTDNTASGSGETVRIVDIIDQQNGSQMDHAEPMEGSGHNSYESEDGTNHTDDTINASVINNGENLGSKQEQIIVENNINNTNNNHNEGHSVFQKKEFTTTNQPMIGGKGDTTDRQLRDLDDKYEISEKKNYLKSPVAIKGGKNNLFKEQVQIYKNKILQEKSGKNDEIEIAIKKLSSKSDKNKFYDKMMSK</sequence>
<feature type="region of interest" description="Disordered" evidence="1">
    <location>
        <begin position="241"/>
        <end position="263"/>
    </location>
</feature>
<dbReference type="Pfam" id="PF19068">
    <property type="entry name" value="DUF5764"/>
    <property type="match status" value="1"/>
</dbReference>
<dbReference type="EMBL" id="MK071981">
    <property type="protein sequence ID" value="AYV75835.1"/>
    <property type="molecule type" value="Genomic_DNA"/>
</dbReference>
<proteinExistence type="predicted"/>
<accession>A0A3G4ZLX1</accession>
<dbReference type="InterPro" id="IPR043913">
    <property type="entry name" value="DUF5764"/>
</dbReference>
<gene>
    <name evidence="2" type="ORF">Terrestrivirus3_104</name>
</gene>
<evidence type="ECO:0000256" key="1">
    <source>
        <dbReference type="SAM" id="MobiDB-lite"/>
    </source>
</evidence>
<evidence type="ECO:0000313" key="2">
    <source>
        <dbReference type="EMBL" id="AYV75835.1"/>
    </source>
</evidence>